<name>A0A9J6QRS5_9FIRM</name>
<dbReference type="GO" id="GO:0055085">
    <property type="term" value="P:transmembrane transport"/>
    <property type="evidence" value="ECO:0007669"/>
    <property type="project" value="InterPro"/>
</dbReference>
<feature type="transmembrane region" description="Helical" evidence="8">
    <location>
        <begin position="38"/>
        <end position="58"/>
    </location>
</feature>
<feature type="transmembrane region" description="Helical" evidence="8">
    <location>
        <begin position="100"/>
        <end position="118"/>
    </location>
</feature>
<keyword evidence="5 8" id="KW-0812">Transmembrane</keyword>
<evidence type="ECO:0000256" key="2">
    <source>
        <dbReference type="ARBA" id="ARBA00010145"/>
    </source>
</evidence>
<protein>
    <submittedName>
        <fullName evidence="9">AEC family transporter</fullName>
    </submittedName>
</protein>
<comment type="caution">
    <text evidence="9">The sequence shown here is derived from an EMBL/GenBank/DDBJ whole genome shotgun (WGS) entry which is preliminary data.</text>
</comment>
<keyword evidence="6 8" id="KW-1133">Transmembrane helix</keyword>
<accession>A0A9J6QRS5</accession>
<evidence type="ECO:0000256" key="8">
    <source>
        <dbReference type="SAM" id="Phobius"/>
    </source>
</evidence>
<dbReference type="PANTHER" id="PTHR36838:SF1">
    <property type="entry name" value="SLR1864 PROTEIN"/>
    <property type="match status" value="1"/>
</dbReference>
<evidence type="ECO:0000313" key="9">
    <source>
        <dbReference type="EMBL" id="MCU7377039.1"/>
    </source>
</evidence>
<keyword evidence="4" id="KW-1003">Cell membrane</keyword>
<reference evidence="9" key="1">
    <citation type="submission" date="2022-09" db="EMBL/GenBank/DDBJ databases">
        <title>Culturomic study of gut microbiota in children with autism spectrum disorder.</title>
        <authorList>
            <person name="Efimov B.A."/>
            <person name="Chaplin A.V."/>
            <person name="Sokolova S.R."/>
            <person name="Pikina A.P."/>
            <person name="Korzhanova M."/>
            <person name="Belova V."/>
            <person name="Korostin D."/>
        </authorList>
    </citation>
    <scope>NUCLEOTIDE SEQUENCE</scope>
    <source>
        <strain evidence="9">ASD5510</strain>
    </source>
</reference>
<feature type="transmembrane region" description="Helical" evidence="8">
    <location>
        <begin position="224"/>
        <end position="242"/>
    </location>
</feature>
<feature type="transmembrane region" description="Helical" evidence="8">
    <location>
        <begin position="285"/>
        <end position="303"/>
    </location>
</feature>
<organism evidence="9 10">
    <name type="scientific">Hominibacterium faecale</name>
    <dbReference type="NCBI Taxonomy" id="2839743"/>
    <lineage>
        <taxon>Bacteria</taxon>
        <taxon>Bacillati</taxon>
        <taxon>Bacillota</taxon>
        <taxon>Clostridia</taxon>
        <taxon>Peptostreptococcales</taxon>
        <taxon>Anaerovoracaceae</taxon>
        <taxon>Hominibacterium</taxon>
    </lineage>
</organism>
<proteinExistence type="inferred from homology"/>
<evidence type="ECO:0000256" key="5">
    <source>
        <dbReference type="ARBA" id="ARBA00022692"/>
    </source>
</evidence>
<keyword evidence="10" id="KW-1185">Reference proteome</keyword>
<dbReference type="InterPro" id="IPR038770">
    <property type="entry name" value="Na+/solute_symporter_sf"/>
</dbReference>
<comment type="subcellular location">
    <subcellularLocation>
        <location evidence="1">Cell membrane</location>
        <topology evidence="1">Multi-pass membrane protein</topology>
    </subcellularLocation>
</comment>
<dbReference type="Proteomes" id="UP001065549">
    <property type="component" value="Unassembled WGS sequence"/>
</dbReference>
<evidence type="ECO:0000256" key="4">
    <source>
        <dbReference type="ARBA" id="ARBA00022475"/>
    </source>
</evidence>
<keyword evidence="3" id="KW-0813">Transport</keyword>
<feature type="transmembrane region" description="Helical" evidence="8">
    <location>
        <begin position="6"/>
        <end position="26"/>
    </location>
</feature>
<dbReference type="Gene3D" id="1.20.1530.20">
    <property type="match status" value="1"/>
</dbReference>
<evidence type="ECO:0000256" key="3">
    <source>
        <dbReference type="ARBA" id="ARBA00022448"/>
    </source>
</evidence>
<evidence type="ECO:0000256" key="6">
    <source>
        <dbReference type="ARBA" id="ARBA00022989"/>
    </source>
</evidence>
<sequence>MGNALIQMLDLQGMLFIFIIIGMVTGKKKLVTPEGRRCLTNLVLYVILPCNIVKSFIIEFSYRMLLNFAIILLIAAGVQIFCLLLSRFLFNRLEEDAKHIFQYATVCSNSGFMGYPMAESIYGLTGLSYAAIYLIPLRIVMWSAGLSYFARAKNRRAMILKVGLHPCMIAVYIGLLIMFLQVPLPVLITDTLDKLGGCCTAMSMLMVGMLLMDVEWKTMVSIPNLLFCGLRLVLIPGVVFLVCKGLQIDPLITGVSVILSGMPAGTTTALLAAQYHGDAELASKVVVLSTLLSLFTITGWCFLLQ</sequence>
<feature type="transmembrane region" description="Helical" evidence="8">
    <location>
        <begin position="162"/>
        <end position="182"/>
    </location>
</feature>
<dbReference type="RefSeq" id="WP_269478337.1">
    <property type="nucleotide sequence ID" value="NZ_JAOSHN010000001.1"/>
</dbReference>
<dbReference type="GO" id="GO:0005886">
    <property type="term" value="C:plasma membrane"/>
    <property type="evidence" value="ECO:0007669"/>
    <property type="project" value="UniProtKB-SubCell"/>
</dbReference>
<evidence type="ECO:0000256" key="7">
    <source>
        <dbReference type="ARBA" id="ARBA00023136"/>
    </source>
</evidence>
<feature type="transmembrane region" description="Helical" evidence="8">
    <location>
        <begin position="64"/>
        <end position="88"/>
    </location>
</feature>
<dbReference type="EMBL" id="JAOSHN010000001">
    <property type="protein sequence ID" value="MCU7377039.1"/>
    <property type="molecule type" value="Genomic_DNA"/>
</dbReference>
<gene>
    <name evidence="9" type="ORF">OBO34_01580</name>
</gene>
<keyword evidence="7 8" id="KW-0472">Membrane</keyword>
<dbReference type="AlphaFoldDB" id="A0A9J6QRS5"/>
<evidence type="ECO:0000256" key="1">
    <source>
        <dbReference type="ARBA" id="ARBA00004651"/>
    </source>
</evidence>
<feature type="transmembrane region" description="Helical" evidence="8">
    <location>
        <begin position="254"/>
        <end position="273"/>
    </location>
</feature>
<evidence type="ECO:0000313" key="10">
    <source>
        <dbReference type="Proteomes" id="UP001065549"/>
    </source>
</evidence>
<comment type="similarity">
    <text evidence="2">Belongs to the auxin efflux carrier (TC 2.A.69) family.</text>
</comment>
<dbReference type="InterPro" id="IPR004776">
    <property type="entry name" value="Mem_transp_PIN-like"/>
</dbReference>
<dbReference type="PANTHER" id="PTHR36838">
    <property type="entry name" value="AUXIN EFFLUX CARRIER FAMILY PROTEIN"/>
    <property type="match status" value="1"/>
</dbReference>
<dbReference type="Pfam" id="PF03547">
    <property type="entry name" value="Mem_trans"/>
    <property type="match status" value="1"/>
</dbReference>
<feature type="transmembrane region" description="Helical" evidence="8">
    <location>
        <begin position="130"/>
        <end position="150"/>
    </location>
</feature>